<keyword evidence="3" id="KW-1185">Reference proteome</keyword>
<accession>A0AAD4E609</accession>
<protein>
    <submittedName>
        <fullName evidence="2">Uncharacterized protein</fullName>
    </submittedName>
</protein>
<organism evidence="2 3">
    <name type="scientific">Suillus fuscotomentosus</name>
    <dbReference type="NCBI Taxonomy" id="1912939"/>
    <lineage>
        <taxon>Eukaryota</taxon>
        <taxon>Fungi</taxon>
        <taxon>Dikarya</taxon>
        <taxon>Basidiomycota</taxon>
        <taxon>Agaricomycotina</taxon>
        <taxon>Agaricomycetes</taxon>
        <taxon>Agaricomycetidae</taxon>
        <taxon>Boletales</taxon>
        <taxon>Suillineae</taxon>
        <taxon>Suillaceae</taxon>
        <taxon>Suillus</taxon>
    </lineage>
</organism>
<dbReference type="RefSeq" id="XP_041225502.1">
    <property type="nucleotide sequence ID" value="XM_041377016.1"/>
</dbReference>
<dbReference type="EMBL" id="JABBWK010000029">
    <property type="protein sequence ID" value="KAG1899926.1"/>
    <property type="molecule type" value="Genomic_DNA"/>
</dbReference>
<feature type="region of interest" description="Disordered" evidence="1">
    <location>
        <begin position="50"/>
        <end position="70"/>
    </location>
</feature>
<gene>
    <name evidence="2" type="ORF">F5891DRAFT_980565</name>
</gene>
<dbReference type="GeneID" id="64671314"/>
<dbReference type="Proteomes" id="UP001195769">
    <property type="component" value="Unassembled WGS sequence"/>
</dbReference>
<sequence>MQQFEDAVGRRTAIDQEQATLLVELNKMKGQIHNFEEARQGVQKKIEDAATSHLEPQSNKNHYTKKLEDETTKVEANEAITKQLQEFMNWTSSAEEYCERVEYPRKVDVVERTLESIQKVLKEREHRHGAMVDEMTIEVNNVKAVLDSVEKELRSLAE</sequence>
<proteinExistence type="predicted"/>
<evidence type="ECO:0000313" key="3">
    <source>
        <dbReference type="Proteomes" id="UP001195769"/>
    </source>
</evidence>
<reference evidence="2" key="1">
    <citation type="journal article" date="2020" name="New Phytol.">
        <title>Comparative genomics reveals dynamic genome evolution in host specialist ectomycorrhizal fungi.</title>
        <authorList>
            <person name="Lofgren L.A."/>
            <person name="Nguyen N.H."/>
            <person name="Vilgalys R."/>
            <person name="Ruytinx J."/>
            <person name="Liao H.L."/>
            <person name="Branco S."/>
            <person name="Kuo A."/>
            <person name="LaButti K."/>
            <person name="Lipzen A."/>
            <person name="Andreopoulos W."/>
            <person name="Pangilinan J."/>
            <person name="Riley R."/>
            <person name="Hundley H."/>
            <person name="Na H."/>
            <person name="Barry K."/>
            <person name="Grigoriev I.V."/>
            <person name="Stajich J.E."/>
            <person name="Kennedy P.G."/>
        </authorList>
    </citation>
    <scope>NUCLEOTIDE SEQUENCE</scope>
    <source>
        <strain evidence="2">FC203</strain>
    </source>
</reference>
<evidence type="ECO:0000313" key="2">
    <source>
        <dbReference type="EMBL" id="KAG1899926.1"/>
    </source>
</evidence>
<dbReference type="AlphaFoldDB" id="A0AAD4E609"/>
<name>A0AAD4E609_9AGAM</name>
<comment type="caution">
    <text evidence="2">The sequence shown here is derived from an EMBL/GenBank/DDBJ whole genome shotgun (WGS) entry which is preliminary data.</text>
</comment>
<evidence type="ECO:0000256" key="1">
    <source>
        <dbReference type="SAM" id="MobiDB-lite"/>
    </source>
</evidence>